<sequence length="201" mass="21989">MVKSNMQGGLTKWQLTFLQEGERRWRTRGEGIASSTATTCWWCAATGTMHLWAGAVQMQRRGDDRAAFSRAQWGERRSSETATAPGASKQRRHGGEQHGDDALVLEKRRWVVCASSDGGWCATTGTVRSWAGAVQMQRQGDDGAALNRAQWGERRSSGQTLERPNRGIATLAGRGGAEQTRPTGRMASTSMGECAGWSSWR</sequence>
<evidence type="ECO:0000256" key="1">
    <source>
        <dbReference type="SAM" id="MobiDB-lite"/>
    </source>
</evidence>
<dbReference type="AlphaFoldDB" id="A0A843VIQ7"/>
<accession>A0A843VIQ7</accession>
<dbReference type="Proteomes" id="UP000652761">
    <property type="component" value="Unassembled WGS sequence"/>
</dbReference>
<comment type="caution">
    <text evidence="2">The sequence shown here is derived from an EMBL/GenBank/DDBJ whole genome shotgun (WGS) entry which is preliminary data.</text>
</comment>
<evidence type="ECO:0000313" key="2">
    <source>
        <dbReference type="EMBL" id="MQL98672.1"/>
    </source>
</evidence>
<evidence type="ECO:0000313" key="3">
    <source>
        <dbReference type="Proteomes" id="UP000652761"/>
    </source>
</evidence>
<gene>
    <name evidence="2" type="ORF">Taro_031377</name>
</gene>
<feature type="compositionally biased region" description="Polar residues" evidence="1">
    <location>
        <begin position="180"/>
        <end position="191"/>
    </location>
</feature>
<protein>
    <submittedName>
        <fullName evidence="2">Uncharacterized protein</fullName>
    </submittedName>
</protein>
<keyword evidence="3" id="KW-1185">Reference proteome</keyword>
<proteinExistence type="predicted"/>
<organism evidence="2 3">
    <name type="scientific">Colocasia esculenta</name>
    <name type="common">Wild taro</name>
    <name type="synonym">Arum esculentum</name>
    <dbReference type="NCBI Taxonomy" id="4460"/>
    <lineage>
        <taxon>Eukaryota</taxon>
        <taxon>Viridiplantae</taxon>
        <taxon>Streptophyta</taxon>
        <taxon>Embryophyta</taxon>
        <taxon>Tracheophyta</taxon>
        <taxon>Spermatophyta</taxon>
        <taxon>Magnoliopsida</taxon>
        <taxon>Liliopsida</taxon>
        <taxon>Araceae</taxon>
        <taxon>Aroideae</taxon>
        <taxon>Colocasieae</taxon>
        <taxon>Colocasia</taxon>
    </lineage>
</organism>
<feature type="compositionally biased region" description="Basic and acidic residues" evidence="1">
    <location>
        <begin position="67"/>
        <end position="79"/>
    </location>
</feature>
<feature type="region of interest" description="Disordered" evidence="1">
    <location>
        <begin position="67"/>
        <end position="101"/>
    </location>
</feature>
<reference evidence="2" key="1">
    <citation type="submission" date="2017-07" db="EMBL/GenBank/DDBJ databases">
        <title>Taro Niue Genome Assembly and Annotation.</title>
        <authorList>
            <person name="Atibalentja N."/>
            <person name="Keating K."/>
            <person name="Fields C.J."/>
        </authorList>
    </citation>
    <scope>NUCLEOTIDE SEQUENCE</scope>
    <source>
        <strain evidence="2">Niue_2</strain>
        <tissue evidence="2">Leaf</tissue>
    </source>
</reference>
<feature type="region of interest" description="Disordered" evidence="1">
    <location>
        <begin position="151"/>
        <end position="201"/>
    </location>
</feature>
<name>A0A843VIQ7_COLES</name>
<dbReference type="EMBL" id="NMUH01002222">
    <property type="protein sequence ID" value="MQL98672.1"/>
    <property type="molecule type" value="Genomic_DNA"/>
</dbReference>